<evidence type="ECO:0000256" key="3">
    <source>
        <dbReference type="ARBA" id="ARBA00012098"/>
    </source>
</evidence>
<evidence type="ECO:0000256" key="4">
    <source>
        <dbReference type="ARBA" id="ARBA00019595"/>
    </source>
</evidence>
<dbReference type="EC" id="5.1.3.13" evidence="3 5"/>
<dbReference type="Proteomes" id="UP001461341">
    <property type="component" value="Chromosome"/>
</dbReference>
<comment type="subunit">
    <text evidence="5">Homodimer.</text>
</comment>
<dbReference type="InterPro" id="IPR000888">
    <property type="entry name" value="RmlC-like"/>
</dbReference>
<dbReference type="PANTHER" id="PTHR21047">
    <property type="entry name" value="DTDP-6-DEOXY-D-GLUCOSE-3,5 EPIMERASE"/>
    <property type="match status" value="1"/>
</dbReference>
<gene>
    <name evidence="6" type="primary">rfbC</name>
    <name evidence="6" type="ORF">QBE54_00795</name>
</gene>
<organism evidence="6 7">
    <name type="scientific">Thermatribacter velox</name>
    <dbReference type="NCBI Taxonomy" id="3039681"/>
    <lineage>
        <taxon>Bacteria</taxon>
        <taxon>Pseudomonadati</taxon>
        <taxon>Atribacterota</taxon>
        <taxon>Atribacteria</taxon>
        <taxon>Atribacterales</taxon>
        <taxon>Thermatribacteraceae</taxon>
        <taxon>Thermatribacter</taxon>
    </lineage>
</organism>
<keyword evidence="5 6" id="KW-0413">Isomerase</keyword>
<protein>
    <recommendedName>
        <fullName evidence="4 5">dTDP-4-dehydrorhamnose 3,5-epimerase</fullName>
        <ecNumber evidence="3 5">5.1.3.13</ecNumber>
    </recommendedName>
    <alternativeName>
        <fullName evidence="5">Thymidine diphospho-4-keto-rhamnose 3,5-epimerase</fullName>
    </alternativeName>
</protein>
<dbReference type="InterPro" id="IPR011051">
    <property type="entry name" value="RmlC_Cupin_sf"/>
</dbReference>
<dbReference type="PANTHER" id="PTHR21047:SF2">
    <property type="entry name" value="THYMIDINE DIPHOSPHO-4-KETO-RHAMNOSE 3,5-EPIMERASE"/>
    <property type="match status" value="1"/>
</dbReference>
<dbReference type="NCBIfam" id="TIGR01221">
    <property type="entry name" value="rmlC"/>
    <property type="match status" value="1"/>
</dbReference>
<dbReference type="Gene3D" id="2.60.120.10">
    <property type="entry name" value="Jelly Rolls"/>
    <property type="match status" value="1"/>
</dbReference>
<reference evidence="6 7" key="1">
    <citation type="submission" date="2023-03" db="EMBL/GenBank/DDBJ databases">
        <title>Novel Species.</title>
        <authorList>
            <person name="Ma S."/>
        </authorList>
    </citation>
    <scope>NUCLEOTIDE SEQUENCE [LARGE SCALE GENOMIC DNA]</scope>
    <source>
        <strain evidence="6 7">B11</strain>
    </source>
</reference>
<sequence>MSEFLKIPTELPDLFLIEPQIFKDQRGFFMEFWNQQAFAKIGLKLQFVQDNHSRSQKGVLRGLHFQDPHPQGKLIRVVRGSIFDVAVDLRTSSPTFGRWWGTILSEENFRMLYIPPGFAHGFLVLSDWVDVIYKATDYYHPKCEGGIRWDDPELGIEWPLQEYGITRPLLSRKDESWPSFSEWVHKKWGKL</sequence>
<proteinExistence type="inferred from homology"/>
<evidence type="ECO:0000313" key="6">
    <source>
        <dbReference type="EMBL" id="WZL76303.1"/>
    </source>
</evidence>
<comment type="catalytic activity">
    <reaction evidence="1 5">
        <text>dTDP-4-dehydro-6-deoxy-alpha-D-glucose = dTDP-4-dehydro-beta-L-rhamnose</text>
        <dbReference type="Rhea" id="RHEA:16969"/>
        <dbReference type="ChEBI" id="CHEBI:57649"/>
        <dbReference type="ChEBI" id="CHEBI:62830"/>
        <dbReference type="EC" id="5.1.3.13"/>
    </reaction>
</comment>
<keyword evidence="7" id="KW-1185">Reference proteome</keyword>
<dbReference type="Pfam" id="PF00908">
    <property type="entry name" value="dTDP_sugar_isom"/>
    <property type="match status" value="1"/>
</dbReference>
<name>A0ABZ2YDB6_9BACT</name>
<dbReference type="CDD" id="cd00438">
    <property type="entry name" value="cupin_RmlC"/>
    <property type="match status" value="1"/>
</dbReference>
<accession>A0ABZ2YDB6</accession>
<comment type="similarity">
    <text evidence="5">Belongs to the dTDP-4-dehydrorhamnose 3,5-epimerase family.</text>
</comment>
<evidence type="ECO:0000256" key="2">
    <source>
        <dbReference type="ARBA" id="ARBA00001997"/>
    </source>
</evidence>
<dbReference type="EMBL" id="CP121689">
    <property type="protein sequence ID" value="WZL76303.1"/>
    <property type="molecule type" value="Genomic_DNA"/>
</dbReference>
<evidence type="ECO:0000313" key="7">
    <source>
        <dbReference type="Proteomes" id="UP001461341"/>
    </source>
</evidence>
<dbReference type="RefSeq" id="WP_369018461.1">
    <property type="nucleotide sequence ID" value="NZ_CP121689.1"/>
</dbReference>
<comment type="function">
    <text evidence="2 5">Catalyzes the epimerization of the C3' and C5'positions of dTDP-6-deoxy-D-xylo-4-hexulose, forming dTDP-6-deoxy-L-lyxo-4-hexulose.</text>
</comment>
<comment type="pathway">
    <text evidence="5">Carbohydrate biosynthesis; dTDP-L-rhamnose biosynthesis.</text>
</comment>
<dbReference type="InterPro" id="IPR014710">
    <property type="entry name" value="RmlC-like_jellyroll"/>
</dbReference>
<dbReference type="GO" id="GO:0008830">
    <property type="term" value="F:dTDP-4-dehydrorhamnose 3,5-epimerase activity"/>
    <property type="evidence" value="ECO:0007669"/>
    <property type="project" value="UniProtKB-EC"/>
</dbReference>
<evidence type="ECO:0000256" key="1">
    <source>
        <dbReference type="ARBA" id="ARBA00001298"/>
    </source>
</evidence>
<dbReference type="SUPFAM" id="SSF51182">
    <property type="entry name" value="RmlC-like cupins"/>
    <property type="match status" value="1"/>
</dbReference>
<evidence type="ECO:0000256" key="5">
    <source>
        <dbReference type="RuleBase" id="RU364069"/>
    </source>
</evidence>